<dbReference type="PROSITE" id="PS51354">
    <property type="entry name" value="GLUTAREDOXIN_2"/>
    <property type="match status" value="1"/>
</dbReference>
<comment type="similarity">
    <text evidence="4">Belongs to the BMT2 family.</text>
</comment>
<evidence type="ECO:0000256" key="2">
    <source>
        <dbReference type="ARBA" id="ARBA00022679"/>
    </source>
</evidence>
<evidence type="ECO:0000256" key="5">
    <source>
        <dbReference type="SAM" id="MobiDB-lite"/>
    </source>
</evidence>
<accession>A0AAJ5YV86</accession>
<keyword evidence="2 4" id="KW-0808">Transferase</keyword>
<evidence type="ECO:0000313" key="6">
    <source>
        <dbReference type="EMBL" id="WFD01179.1"/>
    </source>
</evidence>
<dbReference type="InterPro" id="IPR021867">
    <property type="entry name" value="Bmt2/SAMTOR"/>
</dbReference>
<evidence type="ECO:0000256" key="1">
    <source>
        <dbReference type="ARBA" id="ARBA00022603"/>
    </source>
</evidence>
<evidence type="ECO:0000256" key="4">
    <source>
        <dbReference type="HAMAP-Rule" id="MF_03044"/>
    </source>
</evidence>
<dbReference type="AlphaFoldDB" id="A0AAJ5YV86"/>
<feature type="compositionally biased region" description="Basic residues" evidence="5">
    <location>
        <begin position="7"/>
        <end position="28"/>
    </location>
</feature>
<name>A0AAJ5YV86_9BASI</name>
<dbReference type="HAMAP" id="MF_03044">
    <property type="entry name" value="BMT2"/>
    <property type="match status" value="1"/>
</dbReference>
<reference evidence="6 7" key="1">
    <citation type="submission" date="2023-03" db="EMBL/GenBank/DDBJ databases">
        <title>Mating type loci evolution in Malassezia.</title>
        <authorList>
            <person name="Coelho M.A."/>
        </authorList>
    </citation>
    <scope>NUCLEOTIDE SEQUENCE [LARGE SCALE GENOMIC DNA]</scope>
    <source>
        <strain evidence="6 7">CBS 9725</strain>
    </source>
</reference>
<dbReference type="PRINTS" id="PR00160">
    <property type="entry name" value="GLUTAREDOXIN"/>
</dbReference>
<dbReference type="EC" id="2.1.1.-" evidence="4"/>
<dbReference type="Pfam" id="PF11968">
    <property type="entry name" value="Bmt2"/>
    <property type="match status" value="1"/>
</dbReference>
<feature type="binding site" evidence="4">
    <location>
        <position position="114"/>
    </location>
    <ligand>
        <name>S-adenosyl-L-methionine</name>
        <dbReference type="ChEBI" id="CHEBI:59789"/>
    </ligand>
</feature>
<feature type="binding site" evidence="4">
    <location>
        <position position="133"/>
    </location>
    <ligand>
        <name>S-adenosyl-L-methionine</name>
        <dbReference type="ChEBI" id="CHEBI:59789"/>
    </ligand>
</feature>
<dbReference type="GO" id="GO:0016433">
    <property type="term" value="F:rRNA (adenine) methyltransferase activity"/>
    <property type="evidence" value="ECO:0007669"/>
    <property type="project" value="UniProtKB-UniRule"/>
</dbReference>
<sequence length="364" mass="40612">MSEVEKVRKRKKLIRPRGKRGGIKHSKSKNQSNKHALAIAKYHALEKKIARCTDEAERATLIAEQQESGGLTNYQDQSTTGGSVIRGGESAKWCAQVLKEVLPAETKIRLLDIGGIAGTAYEKYDWIEATYLDLNPRAPHVHLSDFFDWPIPSAAERYDVVGLSLVLNFVGDLAKRGEMLLHAHQYLRPRGYVYLVLPLACVNNSRYMTHDHLRAIIESAGYDVVRQDDSARLTRWLIQQRKPKRTKSGNSPLDTVRRKYYDGTVFKKQELLAGAQRNNFFPDIMAAKQVAEGVISSLNIDKSKVGVMELDERNDGSDIQGYLKEKTSQGTVPNIFISGKHLGGCDSLMSAQSSGELDKLVASL</sequence>
<dbReference type="CDD" id="cd03419">
    <property type="entry name" value="GRX_GRXh_1_2_like"/>
    <property type="match status" value="1"/>
</dbReference>
<comment type="subcellular location">
    <subcellularLocation>
        <location evidence="4">Nucleus</location>
        <location evidence="4">Nucleolus</location>
    </subcellularLocation>
</comment>
<dbReference type="Proteomes" id="UP001219567">
    <property type="component" value="Chromosome 7"/>
</dbReference>
<dbReference type="Gene3D" id="3.40.50.150">
    <property type="entry name" value="Vaccinia Virus protein VP39"/>
    <property type="match status" value="1"/>
</dbReference>
<organism evidence="6 7">
    <name type="scientific">Malassezia yamatoensis</name>
    <dbReference type="NCBI Taxonomy" id="253288"/>
    <lineage>
        <taxon>Eukaryota</taxon>
        <taxon>Fungi</taxon>
        <taxon>Dikarya</taxon>
        <taxon>Basidiomycota</taxon>
        <taxon>Ustilaginomycotina</taxon>
        <taxon>Malasseziomycetes</taxon>
        <taxon>Malasseziales</taxon>
        <taxon>Malasseziaceae</taxon>
        <taxon>Malassezia</taxon>
    </lineage>
</organism>
<dbReference type="PANTHER" id="PTHR21008:SF1">
    <property type="entry name" value="25S RRNA (ADENINE(2142)-N(1))-METHYLTRANSFERASE"/>
    <property type="match status" value="1"/>
</dbReference>
<keyword evidence="3 4" id="KW-0949">S-adenosyl-L-methionine</keyword>
<dbReference type="SUPFAM" id="SSF52833">
    <property type="entry name" value="Thioredoxin-like"/>
    <property type="match status" value="1"/>
</dbReference>
<proteinExistence type="inferred from homology"/>
<dbReference type="CDD" id="cd02440">
    <property type="entry name" value="AdoMet_MTases"/>
    <property type="match status" value="1"/>
</dbReference>
<protein>
    <recommendedName>
        <fullName evidence="4">25S rRNA adenine-N(1) methyltransferase</fullName>
        <ecNumber evidence="4">2.1.1.-</ecNumber>
    </recommendedName>
</protein>
<keyword evidence="4" id="KW-0539">Nucleus</keyword>
<keyword evidence="1 4" id="KW-0489">Methyltransferase</keyword>
<gene>
    <name evidence="6" type="primary">BMT2</name>
    <name evidence="6" type="ORF">MYAM1_003940</name>
</gene>
<keyword evidence="7" id="KW-1185">Reference proteome</keyword>
<evidence type="ECO:0000256" key="3">
    <source>
        <dbReference type="ARBA" id="ARBA00022691"/>
    </source>
</evidence>
<evidence type="ECO:0000313" key="7">
    <source>
        <dbReference type="Proteomes" id="UP001219567"/>
    </source>
</evidence>
<dbReference type="EMBL" id="CP119949">
    <property type="protein sequence ID" value="WFD01179.1"/>
    <property type="molecule type" value="Genomic_DNA"/>
</dbReference>
<feature type="region of interest" description="Disordered" evidence="5">
    <location>
        <begin position="1"/>
        <end position="33"/>
    </location>
</feature>
<dbReference type="Gene3D" id="3.40.30.10">
    <property type="entry name" value="Glutaredoxin"/>
    <property type="match status" value="1"/>
</dbReference>
<comment type="function">
    <text evidence="4">S-adenosyl-L-methionine-dependent methyltransferase that specifically methylates the N(1) position of an adenine present in helix 65 in 25S rRNA.</text>
</comment>
<dbReference type="PANTHER" id="PTHR21008">
    <property type="entry name" value="S-ADENOSYLMETHIONINE SENSOR UPSTREAM OF MTORC1-RELATED"/>
    <property type="match status" value="1"/>
</dbReference>
<dbReference type="GO" id="GO:0005730">
    <property type="term" value="C:nucleolus"/>
    <property type="evidence" value="ECO:0007669"/>
    <property type="project" value="UniProtKB-SubCell"/>
</dbReference>
<dbReference type="InterPro" id="IPR014025">
    <property type="entry name" value="Glutaredoxin_subgr"/>
</dbReference>
<dbReference type="InterPro" id="IPR036249">
    <property type="entry name" value="Thioredoxin-like_sf"/>
</dbReference>
<dbReference type="InterPro" id="IPR029063">
    <property type="entry name" value="SAM-dependent_MTases_sf"/>
</dbReference>
<dbReference type="SUPFAM" id="SSF53335">
    <property type="entry name" value="S-adenosyl-L-methionine-dependent methyltransferases"/>
    <property type="match status" value="1"/>
</dbReference>